<evidence type="ECO:0000313" key="4">
    <source>
        <dbReference type="Proteomes" id="UP000192708"/>
    </source>
</evidence>
<feature type="domain" description="HTH merR-type" evidence="2">
    <location>
        <begin position="38"/>
        <end position="94"/>
    </location>
</feature>
<keyword evidence="4" id="KW-1185">Reference proteome</keyword>
<keyword evidence="1" id="KW-0175">Coiled coil</keyword>
<evidence type="ECO:0000259" key="2">
    <source>
        <dbReference type="Pfam" id="PF13411"/>
    </source>
</evidence>
<name>A0A1W1YZ31_9BURK</name>
<feature type="coiled-coil region" evidence="1">
    <location>
        <begin position="186"/>
        <end position="224"/>
    </location>
</feature>
<dbReference type="EMBL" id="FWXJ01000004">
    <property type="protein sequence ID" value="SMC41342.1"/>
    <property type="molecule type" value="Genomic_DNA"/>
</dbReference>
<dbReference type="Proteomes" id="UP000192708">
    <property type="component" value="Unassembled WGS sequence"/>
</dbReference>
<dbReference type="Pfam" id="PF13411">
    <property type="entry name" value="MerR_1"/>
    <property type="match status" value="1"/>
</dbReference>
<evidence type="ECO:0000256" key="1">
    <source>
        <dbReference type="SAM" id="Coils"/>
    </source>
</evidence>
<sequence>MGYFIESNLDFVGNSEDLARVATIAAQGLFLPGDHDKINERLIRYYVTEGLVTRPKRIGRDAEYGYLQLLQFLASRFLVEQGYPLAKVAPYIQALENKQLEDLVVQQHKPNLAELLVAAYQTPSLKLRQSRLSDEKKISPPKRSLKDFLDDEENAETLIQHQKKFFISENQGQKEKSLREVNAFNLTTLEVSIQEINKKMFQLKEQLYRQQKESQLEMRHLQQAIDQIQYSISQVLETSNQRLLNFMMEFKKNEQRQAQEISLLAEKIKLIEQNSLQKNTQRSAGDDK</sequence>
<gene>
    <name evidence="3" type="ORF">SAMN06296008_10427</name>
</gene>
<dbReference type="GO" id="GO:0006355">
    <property type="term" value="P:regulation of DNA-templated transcription"/>
    <property type="evidence" value="ECO:0007669"/>
    <property type="project" value="InterPro"/>
</dbReference>
<dbReference type="GO" id="GO:0003677">
    <property type="term" value="F:DNA binding"/>
    <property type="evidence" value="ECO:0007669"/>
    <property type="project" value="InterPro"/>
</dbReference>
<dbReference type="AlphaFoldDB" id="A0A1W1YZ31"/>
<accession>A0A1W1YZ31</accession>
<reference evidence="3 4" key="1">
    <citation type="submission" date="2017-04" db="EMBL/GenBank/DDBJ databases">
        <authorList>
            <person name="Afonso C.L."/>
            <person name="Miller P.J."/>
            <person name="Scott M.A."/>
            <person name="Spackman E."/>
            <person name="Goraichik I."/>
            <person name="Dimitrov K.M."/>
            <person name="Suarez D.L."/>
            <person name="Swayne D.E."/>
        </authorList>
    </citation>
    <scope>NUCLEOTIDE SEQUENCE [LARGE SCALE GENOMIC DNA]</scope>
    <source>
        <strain evidence="3 4">VK13</strain>
    </source>
</reference>
<dbReference type="RefSeq" id="WP_084283004.1">
    <property type="nucleotide sequence ID" value="NZ_FWXJ01000004.1"/>
</dbReference>
<evidence type="ECO:0000313" key="3">
    <source>
        <dbReference type="EMBL" id="SMC41342.1"/>
    </source>
</evidence>
<dbReference type="STRING" id="1938817.SAMN06296008_10427"/>
<protein>
    <submittedName>
        <fullName evidence="3">MerR HTH family regulatory protein</fullName>
    </submittedName>
</protein>
<dbReference type="InterPro" id="IPR000551">
    <property type="entry name" value="MerR-type_HTH_dom"/>
</dbReference>
<proteinExistence type="predicted"/>
<organism evidence="3 4">
    <name type="scientific">Polynucleobacter kasalickyi</name>
    <dbReference type="NCBI Taxonomy" id="1938817"/>
    <lineage>
        <taxon>Bacteria</taxon>
        <taxon>Pseudomonadati</taxon>
        <taxon>Pseudomonadota</taxon>
        <taxon>Betaproteobacteria</taxon>
        <taxon>Burkholderiales</taxon>
        <taxon>Burkholderiaceae</taxon>
        <taxon>Polynucleobacter</taxon>
    </lineage>
</organism>
<dbReference type="OrthoDB" id="9808480at2"/>